<feature type="compositionally biased region" description="Basic and acidic residues" evidence="1">
    <location>
        <begin position="148"/>
        <end position="158"/>
    </location>
</feature>
<dbReference type="InterPro" id="IPR021888">
    <property type="entry name" value="DUF3499"/>
</dbReference>
<evidence type="ECO:0000313" key="2">
    <source>
        <dbReference type="EMBL" id="MEJ5946619.1"/>
    </source>
</evidence>
<comment type="caution">
    <text evidence="2">The sequence shown here is derived from an EMBL/GenBank/DDBJ whole genome shotgun (WGS) entry which is preliminary data.</text>
</comment>
<feature type="region of interest" description="Disordered" evidence="1">
    <location>
        <begin position="90"/>
        <end position="158"/>
    </location>
</feature>
<proteinExistence type="predicted"/>
<organism evidence="2 3">
    <name type="scientific">Pseudokineococcus basanitobsidens</name>
    <dbReference type="NCBI Taxonomy" id="1926649"/>
    <lineage>
        <taxon>Bacteria</taxon>
        <taxon>Bacillati</taxon>
        <taxon>Actinomycetota</taxon>
        <taxon>Actinomycetes</taxon>
        <taxon>Kineosporiales</taxon>
        <taxon>Kineosporiaceae</taxon>
        <taxon>Pseudokineococcus</taxon>
    </lineage>
</organism>
<dbReference type="Proteomes" id="UP001387100">
    <property type="component" value="Unassembled WGS sequence"/>
</dbReference>
<name>A0ABU8RNI6_9ACTN</name>
<sequence>MSASAGTDGQGSTGPGSTGPGLRPGARRCCRSACRHPAVATLTYVYADSTAVLGPLAATPEPHTYDLCAPHAERLTAPRGWEVVRLAPDVSAQRRSDDDLLALADAVRDAGRPRPGHDAPQRPSSREAGPPEGPGGAHEVSRRGHLRMLRDAGGRPQA</sequence>
<reference evidence="2 3" key="1">
    <citation type="journal article" date="2017" name="Int. J. Syst. Evol. Microbiol.">
        <title>Pseudokineococcus basanitobsidens sp. nov., isolated from volcanic rock.</title>
        <authorList>
            <person name="Lee D.W."/>
            <person name="Park M.Y."/>
            <person name="Kim J.J."/>
            <person name="Kim B.S."/>
        </authorList>
    </citation>
    <scope>NUCLEOTIDE SEQUENCE [LARGE SCALE GENOMIC DNA]</scope>
    <source>
        <strain evidence="2 3">DSM 103726</strain>
    </source>
</reference>
<accession>A0ABU8RNI6</accession>
<feature type="compositionally biased region" description="Gly residues" evidence="1">
    <location>
        <begin position="8"/>
        <end position="19"/>
    </location>
</feature>
<dbReference type="EMBL" id="JBBIAA010000027">
    <property type="protein sequence ID" value="MEJ5946619.1"/>
    <property type="molecule type" value="Genomic_DNA"/>
</dbReference>
<feature type="compositionally biased region" description="Basic and acidic residues" evidence="1">
    <location>
        <begin position="106"/>
        <end position="120"/>
    </location>
</feature>
<feature type="region of interest" description="Disordered" evidence="1">
    <location>
        <begin position="1"/>
        <end position="27"/>
    </location>
</feature>
<gene>
    <name evidence="2" type="ORF">WDZ17_15075</name>
</gene>
<evidence type="ECO:0000313" key="3">
    <source>
        <dbReference type="Proteomes" id="UP001387100"/>
    </source>
</evidence>
<dbReference type="Pfam" id="PF12005">
    <property type="entry name" value="DUF3499"/>
    <property type="match status" value="1"/>
</dbReference>
<keyword evidence="3" id="KW-1185">Reference proteome</keyword>
<protein>
    <submittedName>
        <fullName evidence="2">DUF3499 domain-containing protein</fullName>
    </submittedName>
</protein>
<evidence type="ECO:0000256" key="1">
    <source>
        <dbReference type="SAM" id="MobiDB-lite"/>
    </source>
</evidence>